<dbReference type="Proteomes" id="UP001595916">
    <property type="component" value="Unassembled WGS sequence"/>
</dbReference>
<gene>
    <name evidence="2" type="ORF">ACFO4R_03530</name>
</gene>
<sequence length="117" mass="12897">MSVCTINEYGNIYIEKDVVAKIANQAARECYGLVGFASRNKNGIVELLSFSNGTKGIQVDITDNIVSLKLFVIIQYGTNIAVVAENIIDRVKYYVEHQTGLKVGEITLNVDGVRVQK</sequence>
<dbReference type="PANTHER" id="PTHR34297:SF2">
    <property type="entry name" value="ASP23_GLS24 FAMILY ENVELOPE STRESS RESPONSE PROTEIN"/>
    <property type="match status" value="1"/>
</dbReference>
<organism evidence="2 3">
    <name type="scientific">Filifactor villosus</name>
    <dbReference type="NCBI Taxonomy" id="29374"/>
    <lineage>
        <taxon>Bacteria</taxon>
        <taxon>Bacillati</taxon>
        <taxon>Bacillota</taxon>
        <taxon>Clostridia</taxon>
        <taxon>Peptostreptococcales</taxon>
        <taxon>Filifactoraceae</taxon>
        <taxon>Filifactor</taxon>
    </lineage>
</organism>
<dbReference type="RefSeq" id="WP_379787636.1">
    <property type="nucleotide sequence ID" value="NZ_JBHSHL010000013.1"/>
</dbReference>
<dbReference type="InterPro" id="IPR005531">
    <property type="entry name" value="Asp23"/>
</dbReference>
<protein>
    <submittedName>
        <fullName evidence="2">Asp23/Gls24 family envelope stress response protein</fullName>
    </submittedName>
</protein>
<reference evidence="3" key="1">
    <citation type="journal article" date="2019" name="Int. J. Syst. Evol. Microbiol.">
        <title>The Global Catalogue of Microorganisms (GCM) 10K type strain sequencing project: providing services to taxonomists for standard genome sequencing and annotation.</title>
        <authorList>
            <consortium name="The Broad Institute Genomics Platform"/>
            <consortium name="The Broad Institute Genome Sequencing Center for Infectious Disease"/>
            <person name="Wu L."/>
            <person name="Ma J."/>
        </authorList>
    </citation>
    <scope>NUCLEOTIDE SEQUENCE [LARGE SCALE GENOMIC DNA]</scope>
    <source>
        <strain evidence="3">CCUG 46385</strain>
    </source>
</reference>
<evidence type="ECO:0000313" key="2">
    <source>
        <dbReference type="EMBL" id="MFC4804143.1"/>
    </source>
</evidence>
<name>A0ABV9QJU2_9FIRM</name>
<dbReference type="Pfam" id="PF03780">
    <property type="entry name" value="Asp23"/>
    <property type="match status" value="1"/>
</dbReference>
<comment type="similarity">
    <text evidence="1">Belongs to the asp23 family.</text>
</comment>
<dbReference type="EMBL" id="JBHSHL010000013">
    <property type="protein sequence ID" value="MFC4804143.1"/>
    <property type="molecule type" value="Genomic_DNA"/>
</dbReference>
<keyword evidence="3" id="KW-1185">Reference proteome</keyword>
<proteinExistence type="inferred from homology"/>
<dbReference type="PANTHER" id="PTHR34297">
    <property type="entry name" value="HYPOTHETICAL CYTOSOLIC PROTEIN-RELATED"/>
    <property type="match status" value="1"/>
</dbReference>
<accession>A0ABV9QJU2</accession>
<evidence type="ECO:0000256" key="1">
    <source>
        <dbReference type="ARBA" id="ARBA00005721"/>
    </source>
</evidence>
<comment type="caution">
    <text evidence="2">The sequence shown here is derived from an EMBL/GenBank/DDBJ whole genome shotgun (WGS) entry which is preliminary data.</text>
</comment>
<evidence type="ECO:0000313" key="3">
    <source>
        <dbReference type="Proteomes" id="UP001595916"/>
    </source>
</evidence>